<feature type="domain" description="Glycosyl hydrolase family 30 beta sandwich" evidence="7">
    <location>
        <begin position="422"/>
        <end position="481"/>
    </location>
</feature>
<dbReference type="InterPro" id="IPR033453">
    <property type="entry name" value="Glyco_hydro_30_TIM-barrel"/>
</dbReference>
<comment type="similarity">
    <text evidence="1 4">Belongs to the glycosyl hydrolase 30 family.</text>
</comment>
<feature type="signal peptide" evidence="5">
    <location>
        <begin position="1"/>
        <end position="20"/>
    </location>
</feature>
<organism evidence="8 9">
    <name type="scientific">Terrimonas rubra</name>
    <dbReference type="NCBI Taxonomy" id="1035890"/>
    <lineage>
        <taxon>Bacteria</taxon>
        <taxon>Pseudomonadati</taxon>
        <taxon>Bacteroidota</taxon>
        <taxon>Chitinophagia</taxon>
        <taxon>Chitinophagales</taxon>
        <taxon>Chitinophagaceae</taxon>
        <taxon>Terrimonas</taxon>
    </lineage>
</organism>
<dbReference type="RefSeq" id="WP_386095886.1">
    <property type="nucleotide sequence ID" value="NZ_JBHUOZ010000001.1"/>
</dbReference>
<comment type="caution">
    <text evidence="8">The sequence shown here is derived from an EMBL/GenBank/DDBJ whole genome shotgun (WGS) entry which is preliminary data.</text>
</comment>
<evidence type="ECO:0000256" key="5">
    <source>
        <dbReference type="SAM" id="SignalP"/>
    </source>
</evidence>
<gene>
    <name evidence="8" type="ORF">ACFS6H_05025</name>
</gene>
<evidence type="ECO:0000259" key="7">
    <source>
        <dbReference type="Pfam" id="PF17189"/>
    </source>
</evidence>
<dbReference type="InterPro" id="IPR001139">
    <property type="entry name" value="Glyco_hydro_30"/>
</dbReference>
<keyword evidence="3 4" id="KW-0378">Hydrolase</keyword>
<proteinExistence type="inferred from homology"/>
<evidence type="ECO:0000256" key="3">
    <source>
        <dbReference type="ARBA" id="ARBA00022801"/>
    </source>
</evidence>
<name>A0ABW6A190_9BACT</name>
<dbReference type="Gene3D" id="3.20.20.80">
    <property type="entry name" value="Glycosidases"/>
    <property type="match status" value="1"/>
</dbReference>
<protein>
    <submittedName>
        <fullName evidence="8">Glycoside hydrolase family 30 beta sandwich domain-containing protein</fullName>
    </submittedName>
</protein>
<evidence type="ECO:0000256" key="2">
    <source>
        <dbReference type="ARBA" id="ARBA00022729"/>
    </source>
</evidence>
<dbReference type="PROSITE" id="PS51257">
    <property type="entry name" value="PROKAR_LIPOPROTEIN"/>
    <property type="match status" value="1"/>
</dbReference>
<dbReference type="InterPro" id="IPR017853">
    <property type="entry name" value="GH"/>
</dbReference>
<accession>A0ABW6A190</accession>
<evidence type="ECO:0000256" key="4">
    <source>
        <dbReference type="RuleBase" id="RU361188"/>
    </source>
</evidence>
<sequence length="483" mass="52601">MKNKILVFVVLISVIGTACRCSKSSGGGAQPPVTPGPTDPVVNQVDFWLTRGNQSVLLQKQSTTIGFTTTENSYPNIYIDSATAYQQVDGFGYTLTGGSAMLINQMTATAKVNLIKELFDTTGNGIGINYLRLGMGASDLSPAVFSYNDLPAGQTDLTLSQFDLAEDKTHLIPLLKQILAINPNIKLMGTPWSPPTWMKDNGSSIGGKLKPEYYSVYANYFVKYIQAMKAEGITIDAVTIQNEPQHDGNNPSMRMEATEQRDFIKNHLGPAFQAAAINTKIIIWDHNCDNPNYPVTILNDPDAKKYIDGSAFHLYAGDINALSTVKAAHPDKNLYFTEQWTSSTGDFGGDLKWHLRNVIIGSMRNWSKTALEWNLANDPSFGPHTAGGCTQCKGALTISGSTVTRNVAYYIIAHASKFVPTGSTRISSTHSGNILSVAFKRADGKKVLIVLNDNENTSNFNIRYNNKLALTSLPGGSVGTYIW</sequence>
<dbReference type="GO" id="GO:0016787">
    <property type="term" value="F:hydrolase activity"/>
    <property type="evidence" value="ECO:0007669"/>
    <property type="project" value="UniProtKB-KW"/>
</dbReference>
<evidence type="ECO:0000313" key="8">
    <source>
        <dbReference type="EMBL" id="MFD2919065.1"/>
    </source>
</evidence>
<dbReference type="PANTHER" id="PTHR11069">
    <property type="entry name" value="GLUCOSYLCERAMIDASE"/>
    <property type="match status" value="1"/>
</dbReference>
<keyword evidence="2 5" id="KW-0732">Signal</keyword>
<dbReference type="InterPro" id="IPR013780">
    <property type="entry name" value="Glyco_hydro_b"/>
</dbReference>
<feature type="chain" id="PRO_5045380175" evidence="5">
    <location>
        <begin position="21"/>
        <end position="483"/>
    </location>
</feature>
<dbReference type="Pfam" id="PF17189">
    <property type="entry name" value="Glyco_hydro_30C"/>
    <property type="match status" value="1"/>
</dbReference>
<reference evidence="9" key="1">
    <citation type="journal article" date="2019" name="Int. J. Syst. Evol. Microbiol.">
        <title>The Global Catalogue of Microorganisms (GCM) 10K type strain sequencing project: providing services to taxonomists for standard genome sequencing and annotation.</title>
        <authorList>
            <consortium name="The Broad Institute Genomics Platform"/>
            <consortium name="The Broad Institute Genome Sequencing Center for Infectious Disease"/>
            <person name="Wu L."/>
            <person name="Ma J."/>
        </authorList>
    </citation>
    <scope>NUCLEOTIDE SEQUENCE [LARGE SCALE GENOMIC DNA]</scope>
    <source>
        <strain evidence="9">KCTC 23299</strain>
    </source>
</reference>
<dbReference type="EMBL" id="JBHUOZ010000001">
    <property type="protein sequence ID" value="MFD2919065.1"/>
    <property type="molecule type" value="Genomic_DNA"/>
</dbReference>
<evidence type="ECO:0000313" key="9">
    <source>
        <dbReference type="Proteomes" id="UP001597511"/>
    </source>
</evidence>
<dbReference type="SUPFAM" id="SSF51445">
    <property type="entry name" value="(Trans)glycosidases"/>
    <property type="match status" value="1"/>
</dbReference>
<evidence type="ECO:0000259" key="6">
    <source>
        <dbReference type="Pfam" id="PF02055"/>
    </source>
</evidence>
<dbReference type="Pfam" id="PF02055">
    <property type="entry name" value="Glyco_hydro_30"/>
    <property type="match status" value="1"/>
</dbReference>
<feature type="domain" description="Glycosyl hydrolase family 30 TIM-barrel" evidence="6">
    <location>
        <begin position="88"/>
        <end position="419"/>
    </location>
</feature>
<dbReference type="Gene3D" id="2.60.40.1180">
    <property type="entry name" value="Golgi alpha-mannosidase II"/>
    <property type="match status" value="1"/>
</dbReference>
<dbReference type="Proteomes" id="UP001597511">
    <property type="component" value="Unassembled WGS sequence"/>
</dbReference>
<keyword evidence="4" id="KW-0326">Glycosidase</keyword>
<dbReference type="PANTHER" id="PTHR11069:SF23">
    <property type="entry name" value="LYSOSOMAL ACID GLUCOSYLCERAMIDASE"/>
    <property type="match status" value="1"/>
</dbReference>
<dbReference type="InterPro" id="IPR033452">
    <property type="entry name" value="GH30_C"/>
</dbReference>
<evidence type="ECO:0000256" key="1">
    <source>
        <dbReference type="ARBA" id="ARBA00005382"/>
    </source>
</evidence>
<keyword evidence="9" id="KW-1185">Reference proteome</keyword>